<feature type="domain" description="Sialate O-acetylesterase" evidence="2">
    <location>
        <begin position="92"/>
        <end position="250"/>
    </location>
</feature>
<sequence length="263" mass="27620">MQSFGSTVSPYELAISSISYNNITPSPADRSVKSVASVLTANTVVFLTVGQSLVCNYASGSFSPASDNIYQVNIRDGGLYDAADPTLGVDGTQTNFAIRLADKIIVGGKADTVIFIPIGMGGSSVSQWGTGGEFNHRIGVGIRRLSALGLTPNAVLWQQGTTDTSLATTQAVYAARLSEVIAAFRANAPVNTPVFVAQESWVSGTLSLPIKAAQVAAVNPPAFIYSGPDIDTITERQDATHLNAVGANQQAQLWYDKISVHLP</sequence>
<comment type="caution">
    <text evidence="3">The sequence shown here is derived from an EMBL/GenBank/DDBJ whole genome shotgun (WGS) entry which is preliminary data.</text>
</comment>
<keyword evidence="4" id="KW-1185">Reference proteome</keyword>
<organism evidence="3 4">
    <name type="scientific">Brucella lupini</name>
    <dbReference type="NCBI Taxonomy" id="255457"/>
    <lineage>
        <taxon>Bacteria</taxon>
        <taxon>Pseudomonadati</taxon>
        <taxon>Pseudomonadota</taxon>
        <taxon>Alphaproteobacteria</taxon>
        <taxon>Hyphomicrobiales</taxon>
        <taxon>Brucellaceae</taxon>
        <taxon>Brucella/Ochrobactrum group</taxon>
        <taxon>Brucella</taxon>
    </lineage>
</organism>
<dbReference type="InterPro" id="IPR005181">
    <property type="entry name" value="SASA"/>
</dbReference>
<dbReference type="InterPro" id="IPR036514">
    <property type="entry name" value="SGNH_hydro_sf"/>
</dbReference>
<dbReference type="Proteomes" id="UP000435957">
    <property type="component" value="Unassembled WGS sequence"/>
</dbReference>
<dbReference type="GO" id="GO:0016788">
    <property type="term" value="F:hydrolase activity, acting on ester bonds"/>
    <property type="evidence" value="ECO:0007669"/>
    <property type="project" value="UniProtKB-ARBA"/>
</dbReference>
<dbReference type="AlphaFoldDB" id="A0AB34DE15"/>
<name>A0AB34DE15_9HYPH</name>
<protein>
    <submittedName>
        <fullName evidence="3">Sialate O-acetylesterase</fullName>
    </submittedName>
</protein>
<accession>A0AB34DE15</accession>
<evidence type="ECO:0000256" key="1">
    <source>
        <dbReference type="ARBA" id="ARBA00022801"/>
    </source>
</evidence>
<evidence type="ECO:0000313" key="4">
    <source>
        <dbReference type="Proteomes" id="UP000435957"/>
    </source>
</evidence>
<evidence type="ECO:0000259" key="2">
    <source>
        <dbReference type="Pfam" id="PF03629"/>
    </source>
</evidence>
<keyword evidence="1" id="KW-0378">Hydrolase</keyword>
<proteinExistence type="predicted"/>
<evidence type="ECO:0000313" key="3">
    <source>
        <dbReference type="EMBL" id="KAB2701306.1"/>
    </source>
</evidence>
<dbReference type="EMBL" id="WBWF01000027">
    <property type="protein sequence ID" value="KAB2701306.1"/>
    <property type="molecule type" value="Genomic_DNA"/>
</dbReference>
<gene>
    <name evidence="3" type="ORF">F9L03_23955</name>
</gene>
<dbReference type="SUPFAM" id="SSF52266">
    <property type="entry name" value="SGNH hydrolase"/>
    <property type="match status" value="1"/>
</dbReference>
<reference evidence="3 4" key="1">
    <citation type="submission" date="2019-09" db="EMBL/GenBank/DDBJ databases">
        <title>Taxonomic organization of the family Brucellaceae based on a phylogenomic approach.</title>
        <authorList>
            <person name="Leclercq S."/>
            <person name="Cloeckaert A."/>
            <person name="Zygmunt M.S."/>
        </authorList>
    </citation>
    <scope>NUCLEOTIDE SEQUENCE [LARGE SCALE GENOMIC DNA]</scope>
    <source>
        <strain evidence="3 4">LUP23</strain>
    </source>
</reference>
<dbReference type="Gene3D" id="3.40.50.1110">
    <property type="entry name" value="SGNH hydrolase"/>
    <property type="match status" value="1"/>
</dbReference>
<dbReference type="Pfam" id="PF03629">
    <property type="entry name" value="SASA"/>
    <property type="match status" value="1"/>
</dbReference>
<dbReference type="RefSeq" id="WP_094515179.1">
    <property type="nucleotide sequence ID" value="NZ_JBHEEP010000030.1"/>
</dbReference>